<evidence type="ECO:0000256" key="5">
    <source>
        <dbReference type="SAM" id="SignalP"/>
    </source>
</evidence>
<dbReference type="Pfam" id="PF01297">
    <property type="entry name" value="ZnuA"/>
    <property type="match status" value="1"/>
</dbReference>
<feature type="signal peptide" evidence="5">
    <location>
        <begin position="1"/>
        <end position="41"/>
    </location>
</feature>
<dbReference type="PANTHER" id="PTHR42953">
    <property type="entry name" value="HIGH-AFFINITY ZINC UPTAKE SYSTEM PROTEIN ZNUA-RELATED"/>
    <property type="match status" value="1"/>
</dbReference>
<keyword evidence="2" id="KW-0813">Transport</keyword>
<gene>
    <name evidence="6" type="ORF">EVC62_06610</name>
</gene>
<keyword evidence="3" id="KW-0479">Metal-binding</keyword>
<dbReference type="EMBL" id="CP035631">
    <property type="protein sequence ID" value="WFF41198.1"/>
    <property type="molecule type" value="Genomic_DNA"/>
</dbReference>
<evidence type="ECO:0000313" key="7">
    <source>
        <dbReference type="Proteomes" id="UP001321526"/>
    </source>
</evidence>
<dbReference type="SUPFAM" id="SSF53807">
    <property type="entry name" value="Helical backbone' metal receptor"/>
    <property type="match status" value="1"/>
</dbReference>
<dbReference type="Gene3D" id="3.40.50.1980">
    <property type="entry name" value="Nitrogenase molybdenum iron protein domain"/>
    <property type="match status" value="1"/>
</dbReference>
<keyword evidence="4 5" id="KW-0732">Signal</keyword>
<organism evidence="6 7">
    <name type="scientific">Salinicola endophyticus</name>
    <dbReference type="NCBI Taxonomy" id="1949083"/>
    <lineage>
        <taxon>Bacteria</taxon>
        <taxon>Pseudomonadati</taxon>
        <taxon>Pseudomonadota</taxon>
        <taxon>Gammaproteobacteria</taxon>
        <taxon>Oceanospirillales</taxon>
        <taxon>Halomonadaceae</taxon>
        <taxon>Salinicola</taxon>
    </lineage>
</organism>
<dbReference type="InterPro" id="IPR006127">
    <property type="entry name" value="ZnuA-like"/>
</dbReference>
<sequence>MVLSHRSCRSRSAVHAGQVFLRRTLTLLVLFCLGATAQAQAAIHAVAAESSYGSMIETIGGDHVEVVSLLDSPDVNPHAFRADPQIARQLQDADLVVLNGLGFDGWMEPLLESTQSDKRQVIRASEAGSHLVMADQNPHLFYSPRIMLATASRVASALETLDPQHAADYRANLDAFKQTLAPVYSAVQDLIADHPNLSVTATVPVYSYMIALLGYANRYHDIQFASMDNHQPSARQVATFTKALEQRSVDLLIYNQQVHNRLTESQVATAKQAGIPTVGVSAIPLHGEDYAAWQVRQLDAIHAALDKAEADAKRG</sequence>
<evidence type="ECO:0000313" key="6">
    <source>
        <dbReference type="EMBL" id="WFF41198.1"/>
    </source>
</evidence>
<keyword evidence="7" id="KW-1185">Reference proteome</keyword>
<evidence type="ECO:0000256" key="3">
    <source>
        <dbReference type="ARBA" id="ARBA00022723"/>
    </source>
</evidence>
<dbReference type="InterPro" id="IPR050492">
    <property type="entry name" value="Bact_metal-bind_prot9"/>
</dbReference>
<dbReference type="RefSeq" id="WP_282235975.1">
    <property type="nucleotide sequence ID" value="NZ_CP035631.1"/>
</dbReference>
<reference evidence="6 7" key="1">
    <citation type="submission" date="2019-01" db="EMBL/GenBank/DDBJ databases">
        <title>Genome sequence of Salinicola endophyticus REST5.</title>
        <authorList>
            <person name="Nascimento F.X."/>
        </authorList>
    </citation>
    <scope>NUCLEOTIDE SEQUENCE [LARGE SCALE GENOMIC DNA]</scope>
    <source>
        <strain evidence="6 7">REST5</strain>
    </source>
</reference>
<proteinExistence type="predicted"/>
<name>A0ABY8FHU6_9GAMM</name>
<comment type="subcellular location">
    <subcellularLocation>
        <location evidence="1">Cell envelope</location>
    </subcellularLocation>
</comment>
<protein>
    <submittedName>
        <fullName evidence="6">Cation ABC transporter substrate-binding protein</fullName>
    </submittedName>
</protein>
<dbReference type="PANTHER" id="PTHR42953:SF1">
    <property type="entry name" value="METAL-BINDING PROTEIN HI_0362-RELATED"/>
    <property type="match status" value="1"/>
</dbReference>
<accession>A0ABY8FHU6</accession>
<evidence type="ECO:0000256" key="2">
    <source>
        <dbReference type="ARBA" id="ARBA00022448"/>
    </source>
</evidence>
<dbReference type="Proteomes" id="UP001321526">
    <property type="component" value="Chromosome"/>
</dbReference>
<evidence type="ECO:0000256" key="1">
    <source>
        <dbReference type="ARBA" id="ARBA00004196"/>
    </source>
</evidence>
<evidence type="ECO:0000256" key="4">
    <source>
        <dbReference type="ARBA" id="ARBA00022729"/>
    </source>
</evidence>
<feature type="chain" id="PRO_5045858945" evidence="5">
    <location>
        <begin position="42"/>
        <end position="315"/>
    </location>
</feature>